<reference evidence="6" key="1">
    <citation type="journal article" date="2019" name="Int. J. Syst. Evol. Microbiol.">
        <title>The Global Catalogue of Microorganisms (GCM) 10K type strain sequencing project: providing services to taxonomists for standard genome sequencing and annotation.</title>
        <authorList>
            <consortium name="The Broad Institute Genomics Platform"/>
            <consortium name="The Broad Institute Genome Sequencing Center for Infectious Disease"/>
            <person name="Wu L."/>
            <person name="Ma J."/>
        </authorList>
    </citation>
    <scope>NUCLEOTIDE SEQUENCE [LARGE SCALE GENOMIC DNA]</scope>
    <source>
        <strain evidence="6">DT92</strain>
    </source>
</reference>
<evidence type="ECO:0000256" key="2">
    <source>
        <dbReference type="ARBA" id="ARBA00023136"/>
    </source>
</evidence>
<dbReference type="InterPro" id="IPR036942">
    <property type="entry name" value="Beta-barrel_TonB_sf"/>
</dbReference>
<evidence type="ECO:0000256" key="1">
    <source>
        <dbReference type="ARBA" id="ARBA00004442"/>
    </source>
</evidence>
<dbReference type="RefSeq" id="WP_378319577.1">
    <property type="nucleotide sequence ID" value="NZ_JBHUHY010000004.1"/>
</dbReference>
<dbReference type="SUPFAM" id="SSF56935">
    <property type="entry name" value="Porins"/>
    <property type="match status" value="1"/>
</dbReference>
<dbReference type="Pfam" id="PF07715">
    <property type="entry name" value="Plug"/>
    <property type="match status" value="1"/>
</dbReference>
<dbReference type="SUPFAM" id="SSF49464">
    <property type="entry name" value="Carboxypeptidase regulatory domain-like"/>
    <property type="match status" value="1"/>
</dbReference>
<comment type="caution">
    <text evidence="5">The sequence shown here is derived from an EMBL/GenBank/DDBJ whole genome shotgun (WGS) entry which is preliminary data.</text>
</comment>
<dbReference type="Gene3D" id="2.170.130.10">
    <property type="entry name" value="TonB-dependent receptor, plug domain"/>
    <property type="match status" value="1"/>
</dbReference>
<keyword evidence="3" id="KW-0998">Cell outer membrane</keyword>
<dbReference type="Pfam" id="PF13715">
    <property type="entry name" value="CarbopepD_reg_2"/>
    <property type="match status" value="1"/>
</dbReference>
<organism evidence="5 6">
    <name type="scientific">Aquimarina celericrescens</name>
    <dbReference type="NCBI Taxonomy" id="1964542"/>
    <lineage>
        <taxon>Bacteria</taxon>
        <taxon>Pseudomonadati</taxon>
        <taxon>Bacteroidota</taxon>
        <taxon>Flavobacteriia</taxon>
        <taxon>Flavobacteriales</taxon>
        <taxon>Flavobacteriaceae</taxon>
        <taxon>Aquimarina</taxon>
    </lineage>
</organism>
<evidence type="ECO:0000259" key="4">
    <source>
        <dbReference type="Pfam" id="PF07715"/>
    </source>
</evidence>
<name>A0ABW5AXG4_9FLAO</name>
<evidence type="ECO:0000313" key="6">
    <source>
        <dbReference type="Proteomes" id="UP001597344"/>
    </source>
</evidence>
<accession>A0ABW5AXG4</accession>
<evidence type="ECO:0000313" key="5">
    <source>
        <dbReference type="EMBL" id="MFD2186589.1"/>
    </source>
</evidence>
<keyword evidence="6" id="KW-1185">Reference proteome</keyword>
<gene>
    <name evidence="5" type="ORF">ACFSJT_07275</name>
</gene>
<dbReference type="InterPro" id="IPR037066">
    <property type="entry name" value="Plug_dom_sf"/>
</dbReference>
<comment type="subcellular location">
    <subcellularLocation>
        <location evidence="1">Cell outer membrane</location>
    </subcellularLocation>
</comment>
<dbReference type="Gene3D" id="2.40.170.20">
    <property type="entry name" value="TonB-dependent receptor, beta-barrel domain"/>
    <property type="match status" value="1"/>
</dbReference>
<feature type="domain" description="TonB-dependent receptor plug" evidence="4">
    <location>
        <begin position="206"/>
        <end position="280"/>
    </location>
</feature>
<dbReference type="EMBL" id="JBHUHY010000004">
    <property type="protein sequence ID" value="MFD2186589.1"/>
    <property type="molecule type" value="Genomic_DNA"/>
</dbReference>
<protein>
    <submittedName>
        <fullName evidence="5">Carboxypeptidase-like regulatory domain-containing protein</fullName>
    </submittedName>
</protein>
<keyword evidence="2" id="KW-0472">Membrane</keyword>
<dbReference type="InterPro" id="IPR012910">
    <property type="entry name" value="Plug_dom"/>
</dbReference>
<sequence>MIVLSSTSLMGQDENNQVPLEDLLLQFEKQHGYHFNYDKDLIGKEIIIPPDSNLSFNQAIAYLEKNTAFQFTVTEDNFVLISEPTKEFRVCGYIQSNVSGEPLAFANVMFGKKGTTTDKKGYFELKTNTNSGILSVTYVGFQTNEFFFDILSSTACLDIKLLPKEETLSEIIISGFIVQGIDKMKDGGLRIDFSKFSMLPGLIESDVLQSVQAFPGIQSINETVSNINVRGGTHDQNLILWDDIKMYQSGHFFGLISIFNPNITEKVTLLKNGTSAAYTEGVSSTIAMRTDTELTDHFTGKISASFIDTNGFIDTPIGKKSSVQVAVRKALSNFAETPTYDAYFDRIAQNTEVESNEVNITNSDKMFDFYDASLRWLYKINDKSELRLNFIGAANELVYTESSIINTIERSRESSLSQNSIAGGLQYKRTWNDRFSTVLQAYNTDYKLQAFNVNLARSQRFLQENIVSETGIRAHAFYNISDRLEWQNGYHFTETAVTNLDDVDDPVFRDFFVEVLRTHSVFTQLHFGSHNRKTYLDLGVRYNYLDKFSKSIVEPRINFNQKIARDLTFEIQGELKHQSTSKIINFQNDFLGIENRRWQLTDNDSIPIIRSKQISSGLQFEKKGWLLNVEGYYKYVDGITTRSQGFTNAYEFVREKGSYDAYGIDFLLRKRWGGFNFWSSYSYLKSEYTFDALPEETFPSNFDTTHSISSGISFKSRDLQLAAGFNWRTGRPTTSLVFGNEVDNQGDLNYNTANAERLDDYFRFDVSAMYQIRFATPYTLNLGASVWNVFDQENTINNYYRLNTNRTPQEFVQRSLGIVPNVSIKMNF</sequence>
<dbReference type="InterPro" id="IPR008969">
    <property type="entry name" value="CarboxyPept-like_regulatory"/>
</dbReference>
<dbReference type="Proteomes" id="UP001597344">
    <property type="component" value="Unassembled WGS sequence"/>
</dbReference>
<evidence type="ECO:0000256" key="3">
    <source>
        <dbReference type="ARBA" id="ARBA00023237"/>
    </source>
</evidence>
<proteinExistence type="predicted"/>